<reference evidence="2" key="1">
    <citation type="submission" date="2025-08" db="UniProtKB">
        <authorList>
            <consortium name="Ensembl"/>
        </authorList>
    </citation>
    <scope>IDENTIFICATION</scope>
</reference>
<dbReference type="InterPro" id="IPR027893">
    <property type="entry name" value="GON7_meta"/>
</dbReference>
<accession>A0A8C2WTU6</accession>
<feature type="region of interest" description="Disordered" evidence="1">
    <location>
        <begin position="58"/>
        <end position="80"/>
    </location>
</feature>
<keyword evidence="3" id="KW-1185">Reference proteome</keyword>
<evidence type="ECO:0000256" key="1">
    <source>
        <dbReference type="SAM" id="MobiDB-lite"/>
    </source>
</evidence>
<name>A0A8C2WTU6_CYCLU</name>
<protein>
    <submittedName>
        <fullName evidence="2">Uncharacterized protein</fullName>
    </submittedName>
</protein>
<dbReference type="Pfam" id="PF15387">
    <property type="entry name" value="DUF4611"/>
    <property type="match status" value="1"/>
</dbReference>
<evidence type="ECO:0000313" key="3">
    <source>
        <dbReference type="Proteomes" id="UP000694565"/>
    </source>
</evidence>
<organism evidence="2 3">
    <name type="scientific">Cyclopterus lumpus</name>
    <name type="common">Lumpsucker</name>
    <dbReference type="NCBI Taxonomy" id="8103"/>
    <lineage>
        <taxon>Eukaryota</taxon>
        <taxon>Metazoa</taxon>
        <taxon>Chordata</taxon>
        <taxon>Craniata</taxon>
        <taxon>Vertebrata</taxon>
        <taxon>Euteleostomi</taxon>
        <taxon>Actinopterygii</taxon>
        <taxon>Neopterygii</taxon>
        <taxon>Teleostei</taxon>
        <taxon>Neoteleostei</taxon>
        <taxon>Acanthomorphata</taxon>
        <taxon>Eupercaria</taxon>
        <taxon>Perciformes</taxon>
        <taxon>Cottioidei</taxon>
        <taxon>Cottales</taxon>
        <taxon>Cyclopteridae</taxon>
        <taxon>Cyclopterus</taxon>
    </lineage>
</organism>
<dbReference type="GO" id="GO:0000408">
    <property type="term" value="C:EKC/KEOPS complex"/>
    <property type="evidence" value="ECO:0007669"/>
    <property type="project" value="InterPro"/>
</dbReference>
<dbReference type="Ensembl" id="ENSCLMT00005009807.1">
    <property type="protein sequence ID" value="ENSCLMP00005009002.1"/>
    <property type="gene ID" value="ENSCLMG00005005115.1"/>
</dbReference>
<proteinExistence type="predicted"/>
<evidence type="ECO:0000313" key="2">
    <source>
        <dbReference type="Ensembl" id="ENSCLMP00005009002.1"/>
    </source>
</evidence>
<dbReference type="Proteomes" id="UP000694565">
    <property type="component" value="Unplaced"/>
</dbReference>
<sequence length="80" mass="8676">MATEAVVAELRFRDGLRKKITVKVENNLSSLISGVQELNTNVSRLLSELVELESTCGQGEACDDAPQSSDIQPPAKRSKC</sequence>
<reference evidence="2" key="2">
    <citation type="submission" date="2025-09" db="UniProtKB">
        <authorList>
            <consortium name="Ensembl"/>
        </authorList>
    </citation>
    <scope>IDENTIFICATION</scope>
</reference>
<dbReference type="AlphaFoldDB" id="A0A8C2WTU6"/>
<dbReference type="GeneTree" id="ENSGT00940000176260"/>